<dbReference type="Proteomes" id="UP000617634">
    <property type="component" value="Unassembled WGS sequence"/>
</dbReference>
<dbReference type="InterPro" id="IPR001613">
    <property type="entry name" value="Flavin_amine_oxidase"/>
</dbReference>
<keyword evidence="6" id="KW-0560">Oxidoreductase</keyword>
<evidence type="ECO:0000256" key="4">
    <source>
        <dbReference type="ARBA" id="ARBA00012535"/>
    </source>
</evidence>
<evidence type="ECO:0000256" key="7">
    <source>
        <dbReference type="ARBA" id="ARBA00023070"/>
    </source>
</evidence>
<evidence type="ECO:0000256" key="3">
    <source>
        <dbReference type="ARBA" id="ARBA00005833"/>
    </source>
</evidence>
<dbReference type="Gene3D" id="1.10.405.10">
    <property type="entry name" value="Guanine Nucleotide Dissociation Inhibitor, domain 1"/>
    <property type="match status" value="1"/>
</dbReference>
<evidence type="ECO:0000259" key="10">
    <source>
        <dbReference type="Pfam" id="PF01593"/>
    </source>
</evidence>
<dbReference type="InterPro" id="IPR006594">
    <property type="entry name" value="LisH"/>
</dbReference>
<keyword evidence="12" id="KW-1185">Reference proteome</keyword>
<feature type="binding site" evidence="9">
    <location>
        <position position="20"/>
    </location>
    <ligand>
        <name>FAD</name>
        <dbReference type="ChEBI" id="CHEBI:57692"/>
    </ligand>
</feature>
<evidence type="ECO:0000256" key="1">
    <source>
        <dbReference type="ARBA" id="ARBA00001974"/>
    </source>
</evidence>
<gene>
    <name evidence="11" type="ORF">I5E68_16125</name>
</gene>
<evidence type="ECO:0000313" key="11">
    <source>
        <dbReference type="EMBL" id="MBH0114474.1"/>
    </source>
</evidence>
<reference evidence="11" key="1">
    <citation type="submission" date="2020-11" db="EMBL/GenBank/DDBJ databases">
        <title>Novosphingobium aureum sp. nov., a marine bacterium isolated from sediment of a salt flat.</title>
        <authorList>
            <person name="Yoo Y."/>
            <person name="Kim J.-J."/>
        </authorList>
    </citation>
    <scope>NUCLEOTIDE SEQUENCE</scope>
    <source>
        <strain evidence="11">YJ-S2-02</strain>
    </source>
</reference>
<evidence type="ECO:0000256" key="6">
    <source>
        <dbReference type="ARBA" id="ARBA00023002"/>
    </source>
</evidence>
<dbReference type="GO" id="GO:0050361">
    <property type="term" value="F:tryptophan 2-monooxygenase activity"/>
    <property type="evidence" value="ECO:0007669"/>
    <property type="project" value="UniProtKB-EC"/>
</dbReference>
<comment type="cofactor">
    <cofactor evidence="1">
        <name>FAD</name>
        <dbReference type="ChEBI" id="CHEBI:57692"/>
    </cofactor>
</comment>
<feature type="domain" description="Amine oxidase" evidence="10">
    <location>
        <begin position="19"/>
        <end position="451"/>
    </location>
</feature>
<evidence type="ECO:0000256" key="2">
    <source>
        <dbReference type="ARBA" id="ARBA00004814"/>
    </source>
</evidence>
<feature type="binding site" evidence="9">
    <location>
        <position position="239"/>
    </location>
    <ligand>
        <name>FAD</name>
        <dbReference type="ChEBI" id="CHEBI:57692"/>
    </ligand>
</feature>
<evidence type="ECO:0000313" key="12">
    <source>
        <dbReference type="Proteomes" id="UP000617634"/>
    </source>
</evidence>
<dbReference type="EMBL" id="JADZGI010000003">
    <property type="protein sequence ID" value="MBH0114474.1"/>
    <property type="molecule type" value="Genomic_DNA"/>
</dbReference>
<sequence length="453" mass="48213">MGRARLPERAEVVVIGAGLSGLRCAMLLADNGLDVLVLEGRERVGGRVLTLDQVTGNPEAGANTMLAGYGRTLDAARSLGLDLVECSRRRSKGDPLIAIGGEAMTAQAWATSPRNPLAAQRRALLPGPALRAELAKVPLPEAPDGWCAPEHAALDVAMRDFLAERGFSEAEIALCHDTNPSQGSNAANVSLANWVFVRSFFAAQRASGPDEWAVKGGNSRLPEAMARTIADRIHLGRTVSAISQRGRDSEVRLASGERVLAGHVVCTLPLAPLRRVAFDPPLPAAHAEAVAQAPNMKITQTHFEAESPFWEEDGLPPDMWTDGLLGNVQVNRGGEDPCAITSLTAWGRGNTALALDRLAPAQAQAQLLAEFERLRPAARGKLRVAGFKSWQADPFAAGDWTVWAPGQAHRLPRASGLAHGRVHFCGEHTALADRGMEGAMESAERVALEILTA</sequence>
<dbReference type="InterPro" id="IPR050281">
    <property type="entry name" value="Flavin_monoamine_oxidase"/>
</dbReference>
<dbReference type="InterPro" id="IPR036188">
    <property type="entry name" value="FAD/NAD-bd_sf"/>
</dbReference>
<comment type="pathway">
    <text evidence="2">Plant hormone metabolism; auxin biosynthesis.</text>
</comment>
<evidence type="ECO:0000256" key="9">
    <source>
        <dbReference type="PIRSR" id="PIRSR601613-1"/>
    </source>
</evidence>
<dbReference type="SUPFAM" id="SSF51905">
    <property type="entry name" value="FAD/NAD(P)-binding domain"/>
    <property type="match status" value="1"/>
</dbReference>
<evidence type="ECO:0000256" key="8">
    <source>
        <dbReference type="ARBA" id="ARBA00047321"/>
    </source>
</evidence>
<dbReference type="AlphaFoldDB" id="A0A931MMI8"/>
<keyword evidence="7" id="KW-0073">Auxin biosynthesis</keyword>
<dbReference type="InterPro" id="IPR002937">
    <property type="entry name" value="Amino_oxidase"/>
</dbReference>
<protein>
    <recommendedName>
        <fullName evidence="5">Tryptophan 2-monooxygenase</fullName>
        <ecNumber evidence="4">1.13.12.3</ecNumber>
    </recommendedName>
</protein>
<dbReference type="PANTHER" id="PTHR10742:SF410">
    <property type="entry name" value="LYSINE-SPECIFIC HISTONE DEMETHYLASE 2"/>
    <property type="match status" value="1"/>
</dbReference>
<comment type="similarity">
    <text evidence="3">Belongs to the tryptophan 2-monooxygenase family.</text>
</comment>
<comment type="catalytic activity">
    <reaction evidence="8">
        <text>L-tryptophan + O2 = indole-3-acetamide + CO2 + H2O</text>
        <dbReference type="Rhea" id="RHEA:16165"/>
        <dbReference type="ChEBI" id="CHEBI:15377"/>
        <dbReference type="ChEBI" id="CHEBI:15379"/>
        <dbReference type="ChEBI" id="CHEBI:16031"/>
        <dbReference type="ChEBI" id="CHEBI:16526"/>
        <dbReference type="ChEBI" id="CHEBI:57912"/>
        <dbReference type="EC" id="1.13.12.3"/>
    </reaction>
</comment>
<name>A0A931MMI8_9SPHN</name>
<proteinExistence type="inferred from homology"/>
<accession>A0A931MMI8</accession>
<dbReference type="Pfam" id="PF01593">
    <property type="entry name" value="Amino_oxidase"/>
    <property type="match status" value="1"/>
</dbReference>
<dbReference type="Gene3D" id="3.50.50.60">
    <property type="entry name" value="FAD/NAD(P)-binding domain"/>
    <property type="match status" value="1"/>
</dbReference>
<dbReference type="EC" id="1.13.12.3" evidence="4"/>
<organism evidence="11 12">
    <name type="scientific">Novosphingobium aureum</name>
    <dbReference type="NCBI Taxonomy" id="2792964"/>
    <lineage>
        <taxon>Bacteria</taxon>
        <taxon>Pseudomonadati</taxon>
        <taxon>Pseudomonadota</taxon>
        <taxon>Alphaproteobacteria</taxon>
        <taxon>Sphingomonadales</taxon>
        <taxon>Sphingomonadaceae</taxon>
        <taxon>Novosphingobium</taxon>
    </lineage>
</organism>
<dbReference type="Gene3D" id="3.90.660.10">
    <property type="match status" value="1"/>
</dbReference>
<dbReference type="PROSITE" id="PS50896">
    <property type="entry name" value="LISH"/>
    <property type="match status" value="1"/>
</dbReference>
<comment type="caution">
    <text evidence="11">The sequence shown here is derived from an EMBL/GenBank/DDBJ whole genome shotgun (WGS) entry which is preliminary data.</text>
</comment>
<dbReference type="SUPFAM" id="SSF54373">
    <property type="entry name" value="FAD-linked reductases, C-terminal domain"/>
    <property type="match status" value="1"/>
</dbReference>
<dbReference type="PANTHER" id="PTHR10742">
    <property type="entry name" value="FLAVIN MONOAMINE OXIDASE"/>
    <property type="match status" value="1"/>
</dbReference>
<feature type="binding site" evidence="9">
    <location>
        <position position="427"/>
    </location>
    <ligand>
        <name>FAD</name>
        <dbReference type="ChEBI" id="CHEBI:57692"/>
    </ligand>
</feature>
<evidence type="ECO:0000256" key="5">
    <source>
        <dbReference type="ARBA" id="ARBA00017871"/>
    </source>
</evidence>
<dbReference type="PRINTS" id="PR00757">
    <property type="entry name" value="AMINEOXDASEF"/>
</dbReference>
<dbReference type="GO" id="GO:0009851">
    <property type="term" value="P:auxin biosynthetic process"/>
    <property type="evidence" value="ECO:0007669"/>
    <property type="project" value="UniProtKB-KW"/>
</dbReference>